<keyword evidence="3" id="KW-1185">Reference proteome</keyword>
<accession>A0A9X3S2B6</accession>
<dbReference type="Pfam" id="PF04972">
    <property type="entry name" value="BON"/>
    <property type="match status" value="2"/>
</dbReference>
<feature type="domain" description="BON" evidence="1">
    <location>
        <begin position="77"/>
        <end position="145"/>
    </location>
</feature>
<gene>
    <name evidence="2" type="ORF">OM076_29285</name>
</gene>
<evidence type="ECO:0000313" key="2">
    <source>
        <dbReference type="EMBL" id="MDA0164400.1"/>
    </source>
</evidence>
<proteinExistence type="predicted"/>
<dbReference type="EMBL" id="JAPDOD010000033">
    <property type="protein sequence ID" value="MDA0164400.1"/>
    <property type="molecule type" value="Genomic_DNA"/>
</dbReference>
<evidence type="ECO:0000313" key="3">
    <source>
        <dbReference type="Proteomes" id="UP001149140"/>
    </source>
</evidence>
<comment type="caution">
    <text evidence="2">The sequence shown here is derived from an EMBL/GenBank/DDBJ whole genome shotgun (WGS) entry which is preliminary data.</text>
</comment>
<dbReference type="Proteomes" id="UP001149140">
    <property type="component" value="Unassembled WGS sequence"/>
</dbReference>
<evidence type="ECO:0000259" key="1">
    <source>
        <dbReference type="PROSITE" id="PS50914"/>
    </source>
</evidence>
<protein>
    <submittedName>
        <fullName evidence="2">BON domain-containing protein</fullName>
    </submittedName>
</protein>
<dbReference type="InterPro" id="IPR051686">
    <property type="entry name" value="Lipoprotein_DolP"/>
</dbReference>
<dbReference type="RefSeq" id="WP_270043655.1">
    <property type="nucleotide sequence ID" value="NZ_JAPDOD010000033.1"/>
</dbReference>
<feature type="domain" description="BON" evidence="1">
    <location>
        <begin position="2"/>
        <end position="70"/>
    </location>
</feature>
<dbReference type="PANTHER" id="PTHR34606">
    <property type="entry name" value="BON DOMAIN-CONTAINING PROTEIN"/>
    <property type="match status" value="1"/>
</dbReference>
<organism evidence="2 3">
    <name type="scientific">Solirubrobacter ginsenosidimutans</name>
    <dbReference type="NCBI Taxonomy" id="490573"/>
    <lineage>
        <taxon>Bacteria</taxon>
        <taxon>Bacillati</taxon>
        <taxon>Actinomycetota</taxon>
        <taxon>Thermoleophilia</taxon>
        <taxon>Solirubrobacterales</taxon>
        <taxon>Solirubrobacteraceae</taxon>
        <taxon>Solirubrobacter</taxon>
    </lineage>
</organism>
<dbReference type="SMART" id="SM00749">
    <property type="entry name" value="BON"/>
    <property type="match status" value="2"/>
</dbReference>
<dbReference type="PANTHER" id="PTHR34606:SF15">
    <property type="entry name" value="BON DOMAIN-CONTAINING PROTEIN"/>
    <property type="match status" value="1"/>
</dbReference>
<sequence>MSDTSLQRDVMQALADNQLVFPDEIAAQVVGDDVTLRGTVGSVQQRDEAGRSTQWVPGVRHVDNQLRVRPLDSDRRADADTQAAVMDALSAHPGLHPARLDAIATAGTVTLRGVVDTPDLRGKAAQIAFQTSGVTEVHNKIEVAS</sequence>
<dbReference type="InterPro" id="IPR007055">
    <property type="entry name" value="BON_dom"/>
</dbReference>
<dbReference type="PROSITE" id="PS50914">
    <property type="entry name" value="BON"/>
    <property type="match status" value="2"/>
</dbReference>
<dbReference type="InterPro" id="IPR014004">
    <property type="entry name" value="Transpt-assoc_nodulatn_dom_bac"/>
</dbReference>
<dbReference type="AlphaFoldDB" id="A0A9X3S2B6"/>
<name>A0A9X3S2B6_9ACTN</name>
<dbReference type="Gene3D" id="3.30.1340.30">
    <property type="match status" value="2"/>
</dbReference>
<reference evidence="2" key="1">
    <citation type="submission" date="2022-10" db="EMBL/GenBank/DDBJ databases">
        <title>The WGS of Solirubrobacter ginsenosidimutans DSM 21036.</title>
        <authorList>
            <person name="Jiang Z."/>
        </authorList>
    </citation>
    <scope>NUCLEOTIDE SEQUENCE</scope>
    <source>
        <strain evidence="2">DSM 21036</strain>
    </source>
</reference>